<keyword evidence="3" id="KW-1185">Reference proteome</keyword>
<feature type="transmembrane region" description="Helical" evidence="1">
    <location>
        <begin position="436"/>
        <end position="458"/>
    </location>
</feature>
<evidence type="ECO:0000313" key="2">
    <source>
        <dbReference type="EMBL" id="CAK9063200.1"/>
    </source>
</evidence>
<dbReference type="Proteomes" id="UP001642484">
    <property type="component" value="Unassembled WGS sequence"/>
</dbReference>
<feature type="transmembrane region" description="Helical" evidence="1">
    <location>
        <begin position="138"/>
        <end position="159"/>
    </location>
</feature>
<reference evidence="2 3" key="1">
    <citation type="submission" date="2024-02" db="EMBL/GenBank/DDBJ databases">
        <authorList>
            <person name="Chen Y."/>
            <person name="Shah S."/>
            <person name="Dougan E. K."/>
            <person name="Thang M."/>
            <person name="Chan C."/>
        </authorList>
    </citation>
    <scope>NUCLEOTIDE SEQUENCE [LARGE SCALE GENOMIC DNA]</scope>
</reference>
<evidence type="ECO:0000256" key="1">
    <source>
        <dbReference type="SAM" id="Phobius"/>
    </source>
</evidence>
<comment type="caution">
    <text evidence="2">The sequence shown here is derived from an EMBL/GenBank/DDBJ whole genome shotgun (WGS) entry which is preliminary data.</text>
</comment>
<gene>
    <name evidence="2" type="ORF">CCMP2556_LOCUS31074</name>
</gene>
<feature type="transmembrane region" description="Helical" evidence="1">
    <location>
        <begin position="387"/>
        <end position="409"/>
    </location>
</feature>
<protein>
    <submittedName>
        <fullName evidence="2">Uncharacterized protein</fullName>
    </submittedName>
</protein>
<accession>A0ABP0NL93</accession>
<proteinExistence type="predicted"/>
<feature type="transmembrane region" description="Helical" evidence="1">
    <location>
        <begin position="42"/>
        <end position="59"/>
    </location>
</feature>
<sequence length="494" mass="56746">MDETLLGWIFLIGVMIWRMLLRCHCSQRLLHMCGPVAWMFQWYYLTFAFLVLLLVRTFYDIVKYDYIGFHFLSDASWPSWAAQLQRQLTGITPQNSDSKDKIYNQIEKICDAKSLSDDACDALRKELRIPPWLHKFSLVAPVCGLLGFAILSMRLGYFVKKNADVKLKVKQGEQAFPDDDEGHEVQVATDGMPWKLADRMDWVVIILGTPLIFIVMSMRSLIRIWTVMTGTAFRGDRSWEEMSRLEIATYQMDLELAVGFQFYACLMFGLLCTSFLQHSRMVSIRDTQYSAKRYMRIVAYTAVQGVYAFVFIGVLRTIFDIAVTYISEMPKYHEQAQIIQDKVLGKVATIFSFVTLLCMLNMFLISRVPDIARGLNGANPKFTSVRLLLLIAQIQPTVLQAITVGSPLYKNVSENVAKFHLEDMFQKWTFTEKQALLAHAAALNVECLVVACLTWLLWRPDDKRDKELMKDLAAEDKVAQAREIEDAYQLLLDA</sequence>
<keyword evidence="1" id="KW-0472">Membrane</keyword>
<evidence type="ECO:0000313" key="3">
    <source>
        <dbReference type="Proteomes" id="UP001642484"/>
    </source>
</evidence>
<feature type="transmembrane region" description="Helical" evidence="1">
    <location>
        <begin position="347"/>
        <end position="366"/>
    </location>
</feature>
<organism evidence="2 3">
    <name type="scientific">Durusdinium trenchii</name>
    <dbReference type="NCBI Taxonomy" id="1381693"/>
    <lineage>
        <taxon>Eukaryota</taxon>
        <taxon>Sar</taxon>
        <taxon>Alveolata</taxon>
        <taxon>Dinophyceae</taxon>
        <taxon>Suessiales</taxon>
        <taxon>Symbiodiniaceae</taxon>
        <taxon>Durusdinium</taxon>
    </lineage>
</organism>
<feature type="transmembrane region" description="Helical" evidence="1">
    <location>
        <begin position="256"/>
        <end position="276"/>
    </location>
</feature>
<feature type="transmembrane region" description="Helical" evidence="1">
    <location>
        <begin position="6"/>
        <end position="21"/>
    </location>
</feature>
<feature type="transmembrane region" description="Helical" evidence="1">
    <location>
        <begin position="297"/>
        <end position="327"/>
    </location>
</feature>
<keyword evidence="1" id="KW-0812">Transmembrane</keyword>
<name>A0ABP0NL93_9DINO</name>
<keyword evidence="1" id="KW-1133">Transmembrane helix</keyword>
<dbReference type="EMBL" id="CAXAMN010021767">
    <property type="protein sequence ID" value="CAK9063200.1"/>
    <property type="molecule type" value="Genomic_DNA"/>
</dbReference>
<feature type="transmembrane region" description="Helical" evidence="1">
    <location>
        <begin position="202"/>
        <end position="222"/>
    </location>
</feature>